<feature type="domain" description="N-acetyltransferase" evidence="3">
    <location>
        <begin position="2"/>
        <end position="153"/>
    </location>
</feature>
<dbReference type="InterPro" id="IPR000182">
    <property type="entry name" value="GNAT_dom"/>
</dbReference>
<keyword evidence="1 4" id="KW-0808">Transferase</keyword>
<evidence type="ECO:0000256" key="1">
    <source>
        <dbReference type="ARBA" id="ARBA00022679"/>
    </source>
</evidence>
<dbReference type="InterPro" id="IPR050832">
    <property type="entry name" value="Bact_Acetyltransf"/>
</dbReference>
<dbReference type="PANTHER" id="PTHR43877">
    <property type="entry name" value="AMINOALKYLPHOSPHONATE N-ACETYLTRANSFERASE-RELATED-RELATED"/>
    <property type="match status" value="1"/>
</dbReference>
<dbReference type="CDD" id="cd04301">
    <property type="entry name" value="NAT_SF"/>
    <property type="match status" value="1"/>
</dbReference>
<evidence type="ECO:0000313" key="5">
    <source>
        <dbReference type="Proteomes" id="UP000595374"/>
    </source>
</evidence>
<gene>
    <name evidence="4" type="ORF">I6H47_06190</name>
</gene>
<dbReference type="PANTHER" id="PTHR43877:SF5">
    <property type="entry name" value="BLL8307 PROTEIN"/>
    <property type="match status" value="1"/>
</dbReference>
<reference evidence="4 5" key="1">
    <citation type="submission" date="2020-12" db="EMBL/GenBank/DDBJ databases">
        <title>FDA dAtabase for Regulatory Grade micrObial Sequences (FDA-ARGOS): Supporting development and validation of Infectious Disease Dx tests.</title>
        <authorList>
            <person name="Sproer C."/>
            <person name="Gronow S."/>
            <person name="Severitt S."/>
            <person name="Schroder I."/>
            <person name="Tallon L."/>
            <person name="Sadzewicz L."/>
            <person name="Zhao X."/>
            <person name="Boylan J."/>
            <person name="Ott S."/>
            <person name="Bowen H."/>
            <person name="Vavikolanu K."/>
            <person name="Mehta A."/>
            <person name="Aluvathingal J."/>
            <person name="Nadendla S."/>
            <person name="Lowell S."/>
            <person name="Myers T."/>
            <person name="Yan Y."/>
            <person name="Sichtig H."/>
        </authorList>
    </citation>
    <scope>NUCLEOTIDE SEQUENCE [LARGE SCALE GENOMIC DNA]</scope>
    <source>
        <strain evidence="4 5">FDAARGOS_990</strain>
    </source>
</reference>
<proteinExistence type="predicted"/>
<name>A0A7T4A1E5_9MICO</name>
<dbReference type="RefSeq" id="WP_198500504.1">
    <property type="nucleotide sequence ID" value="NZ_CP065989.1"/>
</dbReference>
<dbReference type="InterPro" id="IPR016181">
    <property type="entry name" value="Acyl_CoA_acyltransferase"/>
</dbReference>
<dbReference type="AlphaFoldDB" id="A0A7T4A1E5"/>
<protein>
    <submittedName>
        <fullName evidence="4">GNAT family N-acetyltransferase</fullName>
    </submittedName>
</protein>
<keyword evidence="2" id="KW-0012">Acyltransferase</keyword>
<evidence type="ECO:0000259" key="3">
    <source>
        <dbReference type="PROSITE" id="PS51186"/>
    </source>
</evidence>
<dbReference type="PROSITE" id="PS51186">
    <property type="entry name" value="GNAT"/>
    <property type="match status" value="1"/>
</dbReference>
<dbReference type="GO" id="GO:0016747">
    <property type="term" value="F:acyltransferase activity, transferring groups other than amino-acyl groups"/>
    <property type="evidence" value="ECO:0007669"/>
    <property type="project" value="InterPro"/>
</dbReference>
<dbReference type="SUPFAM" id="SSF55729">
    <property type="entry name" value="Acyl-CoA N-acyltransferases (Nat)"/>
    <property type="match status" value="1"/>
</dbReference>
<dbReference type="Pfam" id="PF00583">
    <property type="entry name" value="Acetyltransf_1"/>
    <property type="match status" value="1"/>
</dbReference>
<evidence type="ECO:0000313" key="4">
    <source>
        <dbReference type="EMBL" id="QQB15520.1"/>
    </source>
</evidence>
<dbReference type="EMBL" id="CP065989">
    <property type="protein sequence ID" value="QQB15520.1"/>
    <property type="molecule type" value="Genomic_DNA"/>
</dbReference>
<dbReference type="Proteomes" id="UP000595374">
    <property type="component" value="Chromosome"/>
</dbReference>
<dbReference type="Gene3D" id="3.40.630.30">
    <property type="match status" value="1"/>
</dbReference>
<organism evidence="4 5">
    <name type="scientific">Brevibacterium casei</name>
    <dbReference type="NCBI Taxonomy" id="33889"/>
    <lineage>
        <taxon>Bacteria</taxon>
        <taxon>Bacillati</taxon>
        <taxon>Actinomycetota</taxon>
        <taxon>Actinomycetes</taxon>
        <taxon>Micrococcales</taxon>
        <taxon>Brevibacteriaceae</taxon>
        <taxon>Brevibacterium</taxon>
    </lineage>
</organism>
<sequence>MITIAPADFSDPALLDFLQQHLADMSPTAPEESRHALDASGLQSPGVRLWAAHDEPFLVGTIALAELEPGHEEIKSMRTSPVHRGKGVASRLLEHALGDARSRGVERVSLETGSMEFFAPARALYRKAGFVETEPFGSYRADSHSVFMTLSLTT</sequence>
<accession>A0A7T4A1E5</accession>
<evidence type="ECO:0000256" key="2">
    <source>
        <dbReference type="ARBA" id="ARBA00023315"/>
    </source>
</evidence>